<evidence type="ECO:0000256" key="1">
    <source>
        <dbReference type="SAM" id="MobiDB-lite"/>
    </source>
</evidence>
<accession>A0A2I0T9H3</accession>
<dbReference type="PANTHER" id="PTHR28422">
    <property type="entry name" value="SIMILAR TO HUMAN CHROMOSOME 15 OPEN READING FRAME 39"/>
    <property type="match status" value="1"/>
</dbReference>
<dbReference type="OrthoDB" id="9398400at2759"/>
<feature type="compositionally biased region" description="Low complexity" evidence="1">
    <location>
        <begin position="66"/>
        <end position="81"/>
    </location>
</feature>
<reference evidence="3" key="1">
    <citation type="submission" date="2017-11" db="EMBL/GenBank/DDBJ databases">
        <authorList>
            <person name="Lima N.C."/>
            <person name="Parody-Merino A.M."/>
            <person name="Battley P.F."/>
            <person name="Fidler A.E."/>
            <person name="Prosdocimi F."/>
        </authorList>
    </citation>
    <scope>NUCLEOTIDE SEQUENCE [LARGE SCALE GENOMIC DNA]</scope>
</reference>
<protein>
    <submittedName>
        <fullName evidence="2">Uncharacterized protein</fullName>
    </submittedName>
</protein>
<reference evidence="3" key="2">
    <citation type="submission" date="2017-12" db="EMBL/GenBank/DDBJ databases">
        <title>Genome sequence of the Bar-tailed Godwit (Limosa lapponica baueri).</title>
        <authorList>
            <person name="Lima N.C.B."/>
            <person name="Parody-Merino A.M."/>
            <person name="Battley P.F."/>
            <person name="Fidler A.E."/>
            <person name="Prosdocimi F."/>
        </authorList>
    </citation>
    <scope>NUCLEOTIDE SEQUENCE [LARGE SCALE GENOMIC DNA]</scope>
</reference>
<dbReference type="InterPro" id="IPR037656">
    <property type="entry name" value="DUF5525"/>
</dbReference>
<gene>
    <name evidence="2" type="ORF">llap_19257</name>
</gene>
<dbReference type="Proteomes" id="UP000233556">
    <property type="component" value="Unassembled WGS sequence"/>
</dbReference>
<feature type="region of interest" description="Disordered" evidence="1">
    <location>
        <begin position="34"/>
        <end position="148"/>
    </location>
</feature>
<name>A0A2I0T9H3_LIMLA</name>
<evidence type="ECO:0000313" key="2">
    <source>
        <dbReference type="EMBL" id="PKU30440.1"/>
    </source>
</evidence>
<feature type="compositionally biased region" description="Basic and acidic residues" evidence="1">
    <location>
        <begin position="101"/>
        <end position="110"/>
    </location>
</feature>
<dbReference type="EMBL" id="KZ514681">
    <property type="protein sequence ID" value="PKU30440.1"/>
    <property type="molecule type" value="Genomic_DNA"/>
</dbReference>
<dbReference type="Pfam" id="PF17663">
    <property type="entry name" value="DUF5525"/>
    <property type="match status" value="1"/>
</dbReference>
<dbReference type="PANTHER" id="PTHR28422:SF1">
    <property type="entry name" value="SIMILAR TO HUMAN CHROMOSOME 15 OPEN READING FRAME 39"/>
    <property type="match status" value="1"/>
</dbReference>
<proteinExistence type="predicted"/>
<sequence length="280" mass="29172">MPASEVSPSSPPMPVINNVFSLAPYRDYLEGTEGSAQVPFCREHPQGDTPPRNMGGRREPTALRESSPAGSAASQPGSREGSPGGVGSGEPPPEDIVLDLSLKKRLEKAGETQGPVGRTEGTPDTGDVEEEKDGPGGKVRVGEGAKPGGLPLLIEVGSGDKSNFQSSATFMFKKYKILRSRLPATVPPRPASSPCAPQPSPPSHKLVPQLCRGLAQTPSSPHCPKPPVWRERRASCWPGSVSPLARRPPPASISAASTPCSATLFHARCPGPPRSSCGSG</sequence>
<feature type="compositionally biased region" description="Pro residues" evidence="1">
    <location>
        <begin position="185"/>
        <end position="202"/>
    </location>
</feature>
<organism evidence="2 3">
    <name type="scientific">Limosa lapponica baueri</name>
    <dbReference type="NCBI Taxonomy" id="1758121"/>
    <lineage>
        <taxon>Eukaryota</taxon>
        <taxon>Metazoa</taxon>
        <taxon>Chordata</taxon>
        <taxon>Craniata</taxon>
        <taxon>Vertebrata</taxon>
        <taxon>Euteleostomi</taxon>
        <taxon>Archelosauria</taxon>
        <taxon>Archosauria</taxon>
        <taxon>Dinosauria</taxon>
        <taxon>Saurischia</taxon>
        <taxon>Theropoda</taxon>
        <taxon>Coelurosauria</taxon>
        <taxon>Aves</taxon>
        <taxon>Neognathae</taxon>
        <taxon>Neoaves</taxon>
        <taxon>Charadriiformes</taxon>
        <taxon>Scolopacidae</taxon>
        <taxon>Limosa</taxon>
    </lineage>
</organism>
<evidence type="ECO:0000313" key="3">
    <source>
        <dbReference type="Proteomes" id="UP000233556"/>
    </source>
</evidence>
<feature type="region of interest" description="Disordered" evidence="1">
    <location>
        <begin position="184"/>
        <end position="207"/>
    </location>
</feature>
<keyword evidence="3" id="KW-1185">Reference proteome</keyword>
<dbReference type="AlphaFoldDB" id="A0A2I0T9H3"/>